<dbReference type="KEGG" id="ovi:T265_05060"/>
<evidence type="ECO:0000313" key="1">
    <source>
        <dbReference type="EMBL" id="KER28014.1"/>
    </source>
</evidence>
<proteinExistence type="predicted"/>
<dbReference type="Proteomes" id="UP000054324">
    <property type="component" value="Unassembled WGS sequence"/>
</dbReference>
<name>A0A075AFQ9_OPIVI</name>
<evidence type="ECO:0000313" key="2">
    <source>
        <dbReference type="Proteomes" id="UP000054324"/>
    </source>
</evidence>
<dbReference type="GeneID" id="20319242"/>
<dbReference type="EMBL" id="KL596709">
    <property type="protein sequence ID" value="KER28014.1"/>
    <property type="molecule type" value="Genomic_DNA"/>
</dbReference>
<accession>A0A075AFQ9</accession>
<reference evidence="1 2" key="1">
    <citation type="submission" date="2013-11" db="EMBL/GenBank/DDBJ databases">
        <title>Opisthorchis viverrini - life in the bile duct.</title>
        <authorList>
            <person name="Young N.D."/>
            <person name="Nagarajan N."/>
            <person name="Lin S.J."/>
            <person name="Korhonen P.K."/>
            <person name="Jex A.R."/>
            <person name="Hall R.S."/>
            <person name="Safavi-Hemami H."/>
            <person name="Kaewkong W."/>
            <person name="Bertrand D."/>
            <person name="Gao S."/>
            <person name="Seet Q."/>
            <person name="Wongkham S."/>
            <person name="Teh B.T."/>
            <person name="Wongkham C."/>
            <person name="Intapan P.M."/>
            <person name="Maleewong W."/>
            <person name="Yang X."/>
            <person name="Hu M."/>
            <person name="Wang Z."/>
            <person name="Hofmann A."/>
            <person name="Sternberg P.W."/>
            <person name="Tan P."/>
            <person name="Wang J."/>
            <person name="Gasser R.B."/>
        </authorList>
    </citation>
    <scope>NUCLEOTIDE SEQUENCE [LARGE SCALE GENOMIC DNA]</scope>
</reference>
<keyword evidence="2" id="KW-1185">Reference proteome</keyword>
<dbReference type="CTD" id="20319242"/>
<protein>
    <submittedName>
        <fullName evidence="1">Uncharacterized protein</fullName>
    </submittedName>
</protein>
<gene>
    <name evidence="1" type="ORF">T265_05060</name>
</gene>
<dbReference type="RefSeq" id="XP_009168235.1">
    <property type="nucleotide sequence ID" value="XM_009169971.1"/>
</dbReference>
<sequence>MSQTTVVLPKYHGRVTTSPGQGRVARLYNPVIDLDLTLYSITPDFRFRLNTRTTDESPRAPDREE</sequence>
<organism evidence="1 2">
    <name type="scientific">Opisthorchis viverrini</name>
    <name type="common">Southeast Asian liver fluke</name>
    <dbReference type="NCBI Taxonomy" id="6198"/>
    <lineage>
        <taxon>Eukaryota</taxon>
        <taxon>Metazoa</taxon>
        <taxon>Spiralia</taxon>
        <taxon>Lophotrochozoa</taxon>
        <taxon>Platyhelminthes</taxon>
        <taxon>Trematoda</taxon>
        <taxon>Digenea</taxon>
        <taxon>Opisthorchiida</taxon>
        <taxon>Opisthorchiata</taxon>
        <taxon>Opisthorchiidae</taxon>
        <taxon>Opisthorchis</taxon>
    </lineage>
</organism>
<dbReference type="AlphaFoldDB" id="A0A075AFQ9"/>